<dbReference type="AlphaFoldDB" id="A0A7J7HCV2"/>
<feature type="region of interest" description="Disordered" evidence="1">
    <location>
        <begin position="161"/>
        <end position="225"/>
    </location>
</feature>
<dbReference type="SUPFAM" id="SSF102114">
    <property type="entry name" value="Radical SAM enzymes"/>
    <property type="match status" value="1"/>
</dbReference>
<feature type="compositionally biased region" description="Basic and acidic residues" evidence="1">
    <location>
        <begin position="298"/>
        <end position="312"/>
    </location>
</feature>
<keyword evidence="4" id="KW-1185">Reference proteome</keyword>
<dbReference type="Proteomes" id="UP000593564">
    <property type="component" value="Unassembled WGS sequence"/>
</dbReference>
<organism evidence="3 4">
    <name type="scientific">Camellia sinensis</name>
    <name type="common">Tea plant</name>
    <name type="synonym">Thea sinensis</name>
    <dbReference type="NCBI Taxonomy" id="4442"/>
    <lineage>
        <taxon>Eukaryota</taxon>
        <taxon>Viridiplantae</taxon>
        <taxon>Streptophyta</taxon>
        <taxon>Embryophyta</taxon>
        <taxon>Tracheophyta</taxon>
        <taxon>Spermatophyta</taxon>
        <taxon>Magnoliopsida</taxon>
        <taxon>eudicotyledons</taxon>
        <taxon>Gunneridae</taxon>
        <taxon>Pentapetalae</taxon>
        <taxon>asterids</taxon>
        <taxon>Ericales</taxon>
        <taxon>Theaceae</taxon>
        <taxon>Camellia</taxon>
    </lineage>
</organism>
<evidence type="ECO:0000313" key="3">
    <source>
        <dbReference type="EMBL" id="KAF5950327.1"/>
    </source>
</evidence>
<dbReference type="PANTHER" id="PTHR33871:SF1">
    <property type="entry name" value="OS05G0503100 PROTEIN"/>
    <property type="match status" value="1"/>
</dbReference>
<dbReference type="InterPro" id="IPR058240">
    <property type="entry name" value="rSAM_sf"/>
</dbReference>
<dbReference type="Pfam" id="PF16881">
    <property type="entry name" value="LIAS_N"/>
    <property type="match status" value="1"/>
</dbReference>
<accession>A0A7J7HCV2</accession>
<evidence type="ECO:0000256" key="1">
    <source>
        <dbReference type="SAM" id="MobiDB-lite"/>
    </source>
</evidence>
<comment type="caution">
    <text evidence="3">The sequence shown here is derived from an EMBL/GenBank/DDBJ whole genome shotgun (WGS) entry which is preliminary data.</text>
</comment>
<evidence type="ECO:0000313" key="4">
    <source>
        <dbReference type="Proteomes" id="UP000593564"/>
    </source>
</evidence>
<sequence>MRESIPGGDKCTQIKKKLRELKLHTVWEEARCPNLGECWSGGETGTATATIMILGDTCTRGCSRVRERRGESDTDPTPAPVSCRVDTGVFKNLNHLKTGFEPARLDHDTGGFASHMWGKAVRGHNEKKGLKKNEQIELKVQKANGIKMRFKPQMGCCLSTTTNETSKPNPDVVVNPNHRHFHESDPHGGAPPQPPTPSPVEEETVKEVLSETAIPKPPTPILNNNNNHLHHPVVEEVEIQPTALIKPSEEIVSEVSDVSEMCSFSESLSTTLTEKRDDDGEVTQRVQRSPAKIPQKRPKIEKGFRSPARRSEPSPVKRTHIASTASTSVQGRKMTSAGRNVGAPNGIRRDPGRRSRSPVTSGEAGIHRPVRYRSPNLNGRMPEETAESGGGRKKRGGDASPETKESLENPLVSLECFIFL</sequence>
<protein>
    <recommendedName>
        <fullName evidence="2">Lipoyl synthase N-terminal domain-containing protein</fullName>
    </recommendedName>
</protein>
<feature type="domain" description="Lipoyl synthase N-terminal" evidence="2">
    <location>
        <begin position="3"/>
        <end position="32"/>
    </location>
</feature>
<name>A0A7J7HCV2_CAMSI</name>
<dbReference type="EMBL" id="JACBKZ010000005">
    <property type="protein sequence ID" value="KAF5950327.1"/>
    <property type="molecule type" value="Genomic_DNA"/>
</dbReference>
<feature type="region of interest" description="Disordered" evidence="1">
    <location>
        <begin position="269"/>
        <end position="407"/>
    </location>
</feature>
<proteinExistence type="predicted"/>
<evidence type="ECO:0000259" key="2">
    <source>
        <dbReference type="Pfam" id="PF16881"/>
    </source>
</evidence>
<gene>
    <name evidence="3" type="ORF">HYC85_012320</name>
</gene>
<reference evidence="4" key="1">
    <citation type="journal article" date="2020" name="Nat. Commun.">
        <title>Genome assembly of wild tea tree DASZ reveals pedigree and selection history of tea varieties.</title>
        <authorList>
            <person name="Zhang W."/>
            <person name="Zhang Y."/>
            <person name="Qiu H."/>
            <person name="Guo Y."/>
            <person name="Wan H."/>
            <person name="Zhang X."/>
            <person name="Scossa F."/>
            <person name="Alseekh S."/>
            <person name="Zhang Q."/>
            <person name="Wang P."/>
            <person name="Xu L."/>
            <person name="Schmidt M.H."/>
            <person name="Jia X."/>
            <person name="Li D."/>
            <person name="Zhu A."/>
            <person name="Guo F."/>
            <person name="Chen W."/>
            <person name="Ni D."/>
            <person name="Usadel B."/>
            <person name="Fernie A.R."/>
            <person name="Wen W."/>
        </authorList>
    </citation>
    <scope>NUCLEOTIDE SEQUENCE [LARGE SCALE GENOMIC DNA]</scope>
    <source>
        <strain evidence="4">cv. G240</strain>
    </source>
</reference>
<feature type="compositionally biased region" description="Polar residues" evidence="1">
    <location>
        <begin position="321"/>
        <end position="330"/>
    </location>
</feature>
<reference evidence="3 4" key="2">
    <citation type="submission" date="2020-07" db="EMBL/GenBank/DDBJ databases">
        <title>Genome assembly of wild tea tree DASZ reveals pedigree and selection history of tea varieties.</title>
        <authorList>
            <person name="Zhang W."/>
        </authorList>
    </citation>
    <scope>NUCLEOTIDE SEQUENCE [LARGE SCALE GENOMIC DNA]</scope>
    <source>
        <strain evidence="4">cv. G240</strain>
        <tissue evidence="3">Leaf</tissue>
    </source>
</reference>
<dbReference type="PANTHER" id="PTHR33871">
    <property type="entry name" value="OS05G0503100 PROTEIN-RELATED"/>
    <property type="match status" value="1"/>
</dbReference>
<feature type="compositionally biased region" description="Pro residues" evidence="1">
    <location>
        <begin position="189"/>
        <end position="198"/>
    </location>
</feature>
<dbReference type="InterPro" id="IPR031691">
    <property type="entry name" value="LIAS_N"/>
</dbReference>